<dbReference type="InterPro" id="IPR029063">
    <property type="entry name" value="SAM-dependent_MTases_sf"/>
</dbReference>
<dbReference type="Pfam" id="PF05050">
    <property type="entry name" value="Methyltransf_21"/>
    <property type="match status" value="1"/>
</dbReference>
<sequence length="474" mass="52673">MKRVTLSAHGATVRLDVDSGDHIGSRIARRLDWYERDLLEDARNRVRRGGVAVDVGAHIGNHTTWFAAVCGLRVVAIEPNAQSRAQLLRNVHLSRLADQVDVIGAAAGAAKGKARLQQPRRSNTGMARAVRDRAGNIPVVPLDSLGLRDVTLIKIDVEGGEMDILRGARETIERDRPVLYIETEGKRLRQVDDFLSEYGYAKFGQYAITPTYGYAPAGHGQVRLSTAVMAHPKREHFVHELLEDLDGPAEVVWDRYNDRWDTGRRSLLAHAPEATHHLVIQDDVQPCKELLAGCAEMLRHVPPGNPVALYMGRSRTQPHRFRMSELVTAAQARDASFAVFEGPWWGQAVIVPTMSIPGIVSYGDTHPEITNYDHRIAYYFASIGTPCYYTMPSLVEHRTGPDNPSLLAHGNAVTRRASWFVGLDETPARVDWSRGVVTPSDLPAKVREAFPPTPSYPRVPVLSRPRRTRTPVRG</sequence>
<dbReference type="PANTHER" id="PTHR34203">
    <property type="entry name" value="METHYLTRANSFERASE, FKBM FAMILY PROTEIN"/>
    <property type="match status" value="1"/>
</dbReference>
<dbReference type="AlphaFoldDB" id="A0A6G4WP60"/>
<reference evidence="3 4" key="1">
    <citation type="submission" date="2020-02" db="EMBL/GenBank/DDBJ databases">
        <title>Whole-genome analyses of novel actinobacteria.</title>
        <authorList>
            <person name="Sahin N."/>
            <person name="Tatar D."/>
        </authorList>
    </citation>
    <scope>NUCLEOTIDE SEQUENCE [LARGE SCALE GENOMIC DNA]</scope>
    <source>
        <strain evidence="3 4">SB3404</strain>
    </source>
</reference>
<evidence type="ECO:0000313" key="3">
    <source>
        <dbReference type="EMBL" id="NGO66803.1"/>
    </source>
</evidence>
<dbReference type="GO" id="GO:0008168">
    <property type="term" value="F:methyltransferase activity"/>
    <property type="evidence" value="ECO:0007669"/>
    <property type="project" value="UniProtKB-KW"/>
</dbReference>
<protein>
    <submittedName>
        <fullName evidence="3">FkbM family methyltransferase</fullName>
    </submittedName>
</protein>
<dbReference type="NCBIfam" id="TIGR01444">
    <property type="entry name" value="fkbM_fam"/>
    <property type="match status" value="1"/>
</dbReference>
<dbReference type="EMBL" id="JAAKZZ010000001">
    <property type="protein sequence ID" value="NGO66803.1"/>
    <property type="molecule type" value="Genomic_DNA"/>
</dbReference>
<dbReference type="PANTHER" id="PTHR34203:SF15">
    <property type="entry name" value="SLL1173 PROTEIN"/>
    <property type="match status" value="1"/>
</dbReference>
<keyword evidence="4" id="KW-1185">Reference proteome</keyword>
<keyword evidence="3" id="KW-0808">Transferase</keyword>
<name>A0A6G4WP60_9ACTN</name>
<dbReference type="RefSeq" id="WP_165296479.1">
    <property type="nucleotide sequence ID" value="NZ_JAAKZZ010000001.1"/>
</dbReference>
<dbReference type="SUPFAM" id="SSF53335">
    <property type="entry name" value="S-adenosyl-L-methionine-dependent methyltransferases"/>
    <property type="match status" value="1"/>
</dbReference>
<evidence type="ECO:0000259" key="2">
    <source>
        <dbReference type="Pfam" id="PF05050"/>
    </source>
</evidence>
<dbReference type="InterPro" id="IPR006342">
    <property type="entry name" value="FkbM_mtfrase"/>
</dbReference>
<dbReference type="Proteomes" id="UP000477722">
    <property type="component" value="Unassembled WGS sequence"/>
</dbReference>
<keyword evidence="3" id="KW-0489">Methyltransferase</keyword>
<feature type="region of interest" description="Disordered" evidence="1">
    <location>
        <begin position="448"/>
        <end position="474"/>
    </location>
</feature>
<organism evidence="3 4">
    <name type="scientific">Streptomyces boncukensis</name>
    <dbReference type="NCBI Taxonomy" id="2711219"/>
    <lineage>
        <taxon>Bacteria</taxon>
        <taxon>Bacillati</taxon>
        <taxon>Actinomycetota</taxon>
        <taxon>Actinomycetes</taxon>
        <taxon>Kitasatosporales</taxon>
        <taxon>Streptomycetaceae</taxon>
        <taxon>Streptomyces</taxon>
    </lineage>
</organism>
<feature type="domain" description="Methyltransferase FkbM" evidence="2">
    <location>
        <begin position="54"/>
        <end position="200"/>
    </location>
</feature>
<gene>
    <name evidence="3" type="ORF">G5C65_00180</name>
</gene>
<dbReference type="GO" id="GO:0032259">
    <property type="term" value="P:methylation"/>
    <property type="evidence" value="ECO:0007669"/>
    <property type="project" value="UniProtKB-KW"/>
</dbReference>
<dbReference type="InterPro" id="IPR052514">
    <property type="entry name" value="SAM-dependent_MTase"/>
</dbReference>
<evidence type="ECO:0000256" key="1">
    <source>
        <dbReference type="SAM" id="MobiDB-lite"/>
    </source>
</evidence>
<proteinExistence type="predicted"/>
<evidence type="ECO:0000313" key="4">
    <source>
        <dbReference type="Proteomes" id="UP000477722"/>
    </source>
</evidence>
<comment type="caution">
    <text evidence="3">The sequence shown here is derived from an EMBL/GenBank/DDBJ whole genome shotgun (WGS) entry which is preliminary data.</text>
</comment>
<accession>A0A6G4WP60</accession>
<dbReference type="Gene3D" id="3.40.50.150">
    <property type="entry name" value="Vaccinia Virus protein VP39"/>
    <property type="match status" value="1"/>
</dbReference>
<feature type="compositionally biased region" description="Basic residues" evidence="1">
    <location>
        <begin position="464"/>
        <end position="474"/>
    </location>
</feature>